<dbReference type="Pfam" id="PF04612">
    <property type="entry name" value="T2SSM"/>
    <property type="match status" value="1"/>
</dbReference>
<dbReference type="STRING" id="37625.SAMN05660420_00667"/>
<dbReference type="EMBL" id="FNQN01000002">
    <property type="protein sequence ID" value="SDZ90385.1"/>
    <property type="molecule type" value="Genomic_DNA"/>
</dbReference>
<keyword evidence="4" id="KW-1185">Reference proteome</keyword>
<dbReference type="GO" id="GO:0015628">
    <property type="term" value="P:protein secretion by the type II secretion system"/>
    <property type="evidence" value="ECO:0007669"/>
    <property type="project" value="InterPro"/>
</dbReference>
<reference evidence="3 4" key="1">
    <citation type="submission" date="2016-10" db="EMBL/GenBank/DDBJ databases">
        <authorList>
            <person name="de Groot N.N."/>
        </authorList>
    </citation>
    <scope>NUCLEOTIDE SEQUENCE [LARGE SCALE GENOMIC DNA]</scope>
    <source>
        <strain evidence="3 4">DSM 7343</strain>
    </source>
</reference>
<dbReference type="RefSeq" id="WP_092344730.1">
    <property type="nucleotide sequence ID" value="NZ_FNQN01000002.1"/>
</dbReference>
<gene>
    <name evidence="3" type="ORF">SAMN05660420_00667</name>
</gene>
<keyword evidence="2" id="KW-0812">Transmembrane</keyword>
<proteinExistence type="predicted"/>
<protein>
    <submittedName>
        <fullName evidence="3">MSHA biogenesis protein MshJ</fullName>
    </submittedName>
</protein>
<sequence>MTTQTSFSLLQWYDHRPQRERVALLVAAVVLLMFLFNLLILSPFSQQKEAAQRIQNKLTMDLAELKNRKGEILGRVDHDPDQQNLLRLDVLEQEATRLQQQLKNNIVNLVAPQEMPGLLKDLLTQQKKLQLLSLENLAPELLELNEQGAEAVETPTLYRHRLQLEFSGDYLTLLKYLHQLEELPRSMVWEEVEVISEDYPQATVRLQVYTLSLTEGWIGG</sequence>
<accession>A0A1H3WTB3</accession>
<keyword evidence="1" id="KW-0175">Coiled coil</keyword>
<name>A0A1H3WTB3_9BACT</name>
<keyword evidence="2" id="KW-1133">Transmembrane helix</keyword>
<feature type="transmembrane region" description="Helical" evidence="2">
    <location>
        <begin position="22"/>
        <end position="44"/>
    </location>
</feature>
<evidence type="ECO:0000313" key="4">
    <source>
        <dbReference type="Proteomes" id="UP000199409"/>
    </source>
</evidence>
<organism evidence="3 4">
    <name type="scientific">Desulfuromusa kysingii</name>
    <dbReference type="NCBI Taxonomy" id="37625"/>
    <lineage>
        <taxon>Bacteria</taxon>
        <taxon>Pseudomonadati</taxon>
        <taxon>Thermodesulfobacteriota</taxon>
        <taxon>Desulfuromonadia</taxon>
        <taxon>Desulfuromonadales</taxon>
        <taxon>Geopsychrobacteraceae</taxon>
        <taxon>Desulfuromusa</taxon>
    </lineage>
</organism>
<evidence type="ECO:0000256" key="2">
    <source>
        <dbReference type="SAM" id="Phobius"/>
    </source>
</evidence>
<feature type="coiled-coil region" evidence="1">
    <location>
        <begin position="48"/>
        <end position="108"/>
    </location>
</feature>
<dbReference type="InterPro" id="IPR007690">
    <property type="entry name" value="T2SS_GspM"/>
</dbReference>
<dbReference type="GO" id="GO:0015627">
    <property type="term" value="C:type II protein secretion system complex"/>
    <property type="evidence" value="ECO:0007669"/>
    <property type="project" value="InterPro"/>
</dbReference>
<evidence type="ECO:0000256" key="1">
    <source>
        <dbReference type="SAM" id="Coils"/>
    </source>
</evidence>
<dbReference type="OrthoDB" id="5387613at2"/>
<dbReference type="Proteomes" id="UP000199409">
    <property type="component" value="Unassembled WGS sequence"/>
</dbReference>
<keyword evidence="2" id="KW-0472">Membrane</keyword>
<evidence type="ECO:0000313" key="3">
    <source>
        <dbReference type="EMBL" id="SDZ90385.1"/>
    </source>
</evidence>
<dbReference type="AlphaFoldDB" id="A0A1H3WTB3"/>